<sequence length="168" mass="18978">MDRILNVRALYIYSRDWRDERIYSLYRAFTVLLQKHRAYALERILEKRPSRALVFTYPCGWHGDVLFLAPYVVAVGPFDRGALVDFVMSLPDRVALTLLEGGWTVEEVFKEFGPFDVGVACMGAPVAGVRRYVHKMIVVKIGGPLGELISALYAPEEEDADEAVMPPL</sequence>
<evidence type="ECO:0000313" key="2">
    <source>
        <dbReference type="Proteomes" id="UP000001567"/>
    </source>
</evidence>
<dbReference type="EMBL" id="CP000660">
    <property type="protein sequence ID" value="ABP50446.1"/>
    <property type="molecule type" value="Genomic_DNA"/>
</dbReference>
<dbReference type="STRING" id="340102.Pars_0861"/>
<dbReference type="AlphaFoldDB" id="A4WJ79"/>
<dbReference type="HOGENOM" id="CLU_1631708_0_0_2"/>
<evidence type="ECO:0000313" key="1">
    <source>
        <dbReference type="EMBL" id="ABP50446.1"/>
    </source>
</evidence>
<accession>A4WJ79</accession>
<protein>
    <submittedName>
        <fullName evidence="1">Uncharacterized protein</fullName>
    </submittedName>
</protein>
<dbReference type="KEGG" id="pas:Pars_0861"/>
<reference evidence="1 2" key="1">
    <citation type="submission" date="2007-04" db="EMBL/GenBank/DDBJ databases">
        <title>Complete sequence of Pyrobaculum arsenaticum DSM 13514.</title>
        <authorList>
            <consortium name="US DOE Joint Genome Institute"/>
            <person name="Copeland A."/>
            <person name="Lucas S."/>
            <person name="Lapidus A."/>
            <person name="Barry K."/>
            <person name="Glavina del Rio T."/>
            <person name="Dalin E."/>
            <person name="Tice H."/>
            <person name="Pitluck S."/>
            <person name="Chain P."/>
            <person name="Malfatti S."/>
            <person name="Shin M."/>
            <person name="Vergez L."/>
            <person name="Schmutz J."/>
            <person name="Larimer F."/>
            <person name="Land M."/>
            <person name="Hauser L."/>
            <person name="Kyrpides N."/>
            <person name="Mikhailova N."/>
            <person name="Cozen A.E."/>
            <person name="Fitz-Gibbon S.T."/>
            <person name="House C.H."/>
            <person name="Saltikov C."/>
            <person name="Lowe T.M."/>
            <person name="Richardson P."/>
        </authorList>
    </citation>
    <scope>NUCLEOTIDE SEQUENCE [LARGE SCALE GENOMIC DNA]</scope>
    <source>
        <strain evidence="2">ATCC 700994 / DSM 13514 / JCM 11321 / PZ6</strain>
    </source>
</reference>
<proteinExistence type="predicted"/>
<gene>
    <name evidence="1" type="ordered locus">Pars_0861</name>
</gene>
<organism evidence="1 2">
    <name type="scientific">Pyrobaculum arsenaticum (strain DSM 13514 / JCM 11321 / PZ6)</name>
    <dbReference type="NCBI Taxonomy" id="340102"/>
    <lineage>
        <taxon>Archaea</taxon>
        <taxon>Thermoproteota</taxon>
        <taxon>Thermoprotei</taxon>
        <taxon>Thermoproteales</taxon>
        <taxon>Thermoproteaceae</taxon>
        <taxon>Pyrobaculum</taxon>
    </lineage>
</organism>
<name>A4WJ79_PYRAR</name>
<dbReference type="Proteomes" id="UP000001567">
    <property type="component" value="Chromosome"/>
</dbReference>